<dbReference type="Gene3D" id="1.10.357.10">
    <property type="entry name" value="Tetracycline Repressor, domain 2"/>
    <property type="match status" value="1"/>
</dbReference>
<protein>
    <submittedName>
        <fullName evidence="1">Uncharacterized protein</fullName>
    </submittedName>
</protein>
<name>X1J2I8_9ZZZZ</name>
<sequence length="141" mass="15930">ALIHRYRERFRNYTRTLEREGADPVSKLECYFAIPASYLWNGHKICPLGVLEAEFNAIPGSMQLETQLLDKETRDWLARVLEEGRSLGVLRFDGPAVDKVLVLVAALQGVLQIARVAGPQVFAVTVKHIKRELGIFERAVK</sequence>
<evidence type="ECO:0000313" key="1">
    <source>
        <dbReference type="EMBL" id="GAH88916.1"/>
    </source>
</evidence>
<proteinExistence type="predicted"/>
<reference evidence="1" key="1">
    <citation type="journal article" date="2014" name="Front. Microbiol.">
        <title>High frequency of phylogenetically diverse reductive dehalogenase-homologous genes in deep subseafloor sedimentary metagenomes.</title>
        <authorList>
            <person name="Kawai M."/>
            <person name="Futagami T."/>
            <person name="Toyoda A."/>
            <person name="Takaki Y."/>
            <person name="Nishi S."/>
            <person name="Hori S."/>
            <person name="Arai W."/>
            <person name="Tsubouchi T."/>
            <person name="Morono Y."/>
            <person name="Uchiyama I."/>
            <person name="Ito T."/>
            <person name="Fujiyama A."/>
            <person name="Inagaki F."/>
            <person name="Takami H."/>
        </authorList>
    </citation>
    <scope>NUCLEOTIDE SEQUENCE</scope>
    <source>
        <strain evidence="1">Expedition CK06-06</strain>
    </source>
</reference>
<feature type="non-terminal residue" evidence="1">
    <location>
        <position position="1"/>
    </location>
</feature>
<dbReference type="InterPro" id="IPR036271">
    <property type="entry name" value="Tet_transcr_reg_TetR-rel_C_sf"/>
</dbReference>
<organism evidence="1">
    <name type="scientific">marine sediment metagenome</name>
    <dbReference type="NCBI Taxonomy" id="412755"/>
    <lineage>
        <taxon>unclassified sequences</taxon>
        <taxon>metagenomes</taxon>
        <taxon>ecological metagenomes</taxon>
    </lineage>
</organism>
<dbReference type="SUPFAM" id="SSF48498">
    <property type="entry name" value="Tetracyclin repressor-like, C-terminal domain"/>
    <property type="match status" value="1"/>
</dbReference>
<comment type="caution">
    <text evidence="1">The sequence shown here is derived from an EMBL/GenBank/DDBJ whole genome shotgun (WGS) entry which is preliminary data.</text>
</comment>
<dbReference type="EMBL" id="BARU01038907">
    <property type="protein sequence ID" value="GAH88916.1"/>
    <property type="molecule type" value="Genomic_DNA"/>
</dbReference>
<accession>X1J2I8</accession>
<gene>
    <name evidence="1" type="ORF">S03H2_60385</name>
</gene>
<dbReference type="AlphaFoldDB" id="X1J2I8"/>